<sequence length="201" mass="22517">MRLRYRGSDVAVARKICDILGVYNFDIIIGQQYPPPSYEGHPHHHHHHHHHHQQPPPGYPGGYPPPGSQQGYAPYPPPGYQGYFNDGYPPPPPQQQYQGHHDDDGCSSFLKGWCEDGDEVLVTPCSCELFWWFVEGLFSIMNECCMLWYTLSRGMTFVLGYVSVEFERLVAGPTGHCFVGDPAAKVVAGAPTSSPFTRRVS</sequence>
<protein>
    <submittedName>
        <fullName evidence="2">Uncharacterized protein</fullName>
    </submittedName>
</protein>
<comment type="caution">
    <text evidence="2">The sequence shown here is derived from an EMBL/GenBank/DDBJ whole genome shotgun (WGS) entry which is preliminary data.</text>
</comment>
<feature type="compositionally biased region" description="Basic residues" evidence="1">
    <location>
        <begin position="42"/>
        <end position="53"/>
    </location>
</feature>
<dbReference type="Proteomes" id="UP001419268">
    <property type="component" value="Unassembled WGS sequence"/>
</dbReference>
<reference evidence="2 3" key="1">
    <citation type="submission" date="2024-01" db="EMBL/GenBank/DDBJ databases">
        <title>Genome assemblies of Stephania.</title>
        <authorList>
            <person name="Yang L."/>
        </authorList>
    </citation>
    <scope>NUCLEOTIDE SEQUENCE [LARGE SCALE GENOMIC DNA]</scope>
    <source>
        <strain evidence="2">JXDWG</strain>
        <tissue evidence="2">Leaf</tissue>
    </source>
</reference>
<evidence type="ECO:0000256" key="1">
    <source>
        <dbReference type="SAM" id="MobiDB-lite"/>
    </source>
</evidence>
<gene>
    <name evidence="2" type="ORF">Scep_020904</name>
</gene>
<dbReference type="AlphaFoldDB" id="A0AAP0F538"/>
<evidence type="ECO:0000313" key="2">
    <source>
        <dbReference type="EMBL" id="KAK9104060.1"/>
    </source>
</evidence>
<feature type="compositionally biased region" description="Pro residues" evidence="1">
    <location>
        <begin position="54"/>
        <end position="67"/>
    </location>
</feature>
<evidence type="ECO:0000313" key="3">
    <source>
        <dbReference type="Proteomes" id="UP001419268"/>
    </source>
</evidence>
<proteinExistence type="predicted"/>
<accession>A0AAP0F538</accession>
<feature type="region of interest" description="Disordered" evidence="1">
    <location>
        <begin position="84"/>
        <end position="103"/>
    </location>
</feature>
<keyword evidence="3" id="KW-1185">Reference proteome</keyword>
<feature type="region of interest" description="Disordered" evidence="1">
    <location>
        <begin position="36"/>
        <end position="71"/>
    </location>
</feature>
<organism evidence="2 3">
    <name type="scientific">Stephania cephalantha</name>
    <dbReference type="NCBI Taxonomy" id="152367"/>
    <lineage>
        <taxon>Eukaryota</taxon>
        <taxon>Viridiplantae</taxon>
        <taxon>Streptophyta</taxon>
        <taxon>Embryophyta</taxon>
        <taxon>Tracheophyta</taxon>
        <taxon>Spermatophyta</taxon>
        <taxon>Magnoliopsida</taxon>
        <taxon>Ranunculales</taxon>
        <taxon>Menispermaceae</taxon>
        <taxon>Menispermoideae</taxon>
        <taxon>Cissampelideae</taxon>
        <taxon>Stephania</taxon>
    </lineage>
</organism>
<dbReference type="EMBL" id="JBBNAG010000009">
    <property type="protein sequence ID" value="KAK9104060.1"/>
    <property type="molecule type" value="Genomic_DNA"/>
</dbReference>
<name>A0AAP0F538_9MAGN</name>